<comment type="caution">
    <text evidence="2">The sequence shown here is derived from an EMBL/GenBank/DDBJ whole genome shotgun (WGS) entry which is preliminary data.</text>
</comment>
<evidence type="ECO:0000256" key="1">
    <source>
        <dbReference type="SAM" id="MobiDB-lite"/>
    </source>
</evidence>
<feature type="region of interest" description="Disordered" evidence="1">
    <location>
        <begin position="107"/>
        <end position="138"/>
    </location>
</feature>
<dbReference type="Proteomes" id="UP000297716">
    <property type="component" value="Unassembled WGS sequence"/>
</dbReference>
<feature type="region of interest" description="Disordered" evidence="1">
    <location>
        <begin position="1"/>
        <end position="70"/>
    </location>
</feature>
<dbReference type="EMBL" id="SKBN01000108">
    <property type="protein sequence ID" value="TGJ82984.1"/>
    <property type="molecule type" value="Genomic_DNA"/>
</dbReference>
<reference evidence="2 3" key="1">
    <citation type="submission" date="2019-03" db="EMBL/GenBank/DDBJ databases">
        <title>Draft genome sequence of Xylaria hypoxylon DSM 108379, a ubiquitous saprotrophic-parasitic fungi on hardwood.</title>
        <authorList>
            <person name="Buettner E."/>
            <person name="Leonhardt S."/>
            <person name="Gebauer A.M."/>
            <person name="Liers C."/>
            <person name="Hofrichter M."/>
            <person name="Kellner H."/>
        </authorList>
    </citation>
    <scope>NUCLEOTIDE SEQUENCE [LARGE SCALE GENOMIC DNA]</scope>
    <source>
        <strain evidence="2 3">DSM 108379</strain>
    </source>
</reference>
<proteinExistence type="predicted"/>
<sequence>MRTVSLPRVKPPARTSEVPKSDIPSPLHIIKRTKTVEFRPSKKRETSSGSIDYGPDRPLSVMKKRQHRGPVVETTFKTSGLAPKPDCISPAQQQPKLRAPMRWFSRQRTSSSGTTYRSYGPRSCSISSNGSSIGRSPSSEFFDEALTLEPSGSHSSAQMDTSFSSMPTSADYSDDCHLLVPRISITPEVQTPNNAISTVWATIEISAQLSRPYTDGMLNPHPGDRFLLSNPLRAGSVSRFGSLYNLQVDVIPAPQTAVIEVVQDNQKRSLNLGSTMLILAKVQIDRRQRPHDRAMLQKSNELIADLESELGLASIRYLQVRLRYRHSGFPASNNAAPTYGIVDCQTQLETIAIGVIEQQDLYSPSGFPPLNIAKSSTFGLVASYWGPVRAHEIFCQKTSRQFNSMIAADNTLAGSRKIMTTEDPFTHRIAKDFNPFTTFPRSQVSIQTLPRDQGEDPARKIWTEMRRRTSRGRQNIRTRNTEDLSAVSALSISERAPINTGLMRMKSDVEHRRELIRDVALRNKRSIGADSLKSLVPSMMNLDICGKEAWGDSSSNTFNKENVPPERRKEGRWSLAGWW</sequence>
<accession>A0A4Z0YFU7</accession>
<evidence type="ECO:0000313" key="2">
    <source>
        <dbReference type="EMBL" id="TGJ82984.1"/>
    </source>
</evidence>
<organism evidence="2 3">
    <name type="scientific">Xylaria hypoxylon</name>
    <dbReference type="NCBI Taxonomy" id="37992"/>
    <lineage>
        <taxon>Eukaryota</taxon>
        <taxon>Fungi</taxon>
        <taxon>Dikarya</taxon>
        <taxon>Ascomycota</taxon>
        <taxon>Pezizomycotina</taxon>
        <taxon>Sordariomycetes</taxon>
        <taxon>Xylariomycetidae</taxon>
        <taxon>Xylariales</taxon>
        <taxon>Xylariaceae</taxon>
        <taxon>Xylaria</taxon>
    </lineage>
</organism>
<name>A0A4Z0YFU7_9PEZI</name>
<keyword evidence="3" id="KW-1185">Reference proteome</keyword>
<feature type="compositionally biased region" description="Basic and acidic residues" evidence="1">
    <location>
        <begin position="34"/>
        <end position="46"/>
    </location>
</feature>
<dbReference type="AlphaFoldDB" id="A0A4Z0YFU7"/>
<gene>
    <name evidence="2" type="ORF">E0Z10_g5756</name>
</gene>
<protein>
    <submittedName>
        <fullName evidence="2">Uncharacterized protein</fullName>
    </submittedName>
</protein>
<dbReference type="OrthoDB" id="5213862at2759"/>
<evidence type="ECO:0000313" key="3">
    <source>
        <dbReference type="Proteomes" id="UP000297716"/>
    </source>
</evidence>